<protein>
    <recommendedName>
        <fullName evidence="3">Phage portal protein</fullName>
    </recommendedName>
</protein>
<name>A0A7K1SK91_9BACT</name>
<evidence type="ECO:0000313" key="1">
    <source>
        <dbReference type="EMBL" id="MVM34229.1"/>
    </source>
</evidence>
<keyword evidence="2" id="KW-1185">Reference proteome</keyword>
<reference evidence="1 2" key="1">
    <citation type="submission" date="2019-12" db="EMBL/GenBank/DDBJ databases">
        <title>Spirosoma sp. HMF4905 genome sequencing and assembly.</title>
        <authorList>
            <person name="Kang H."/>
            <person name="Cha I."/>
            <person name="Kim H."/>
            <person name="Joh K."/>
        </authorList>
    </citation>
    <scope>NUCLEOTIDE SEQUENCE [LARGE SCALE GENOMIC DNA]</scope>
    <source>
        <strain evidence="1 2">HMF4905</strain>
    </source>
</reference>
<dbReference type="Proteomes" id="UP000436006">
    <property type="component" value="Unassembled WGS sequence"/>
</dbReference>
<accession>A0A7K1SK91</accession>
<dbReference type="AlphaFoldDB" id="A0A7K1SK91"/>
<proteinExistence type="predicted"/>
<dbReference type="EMBL" id="WPIN01000015">
    <property type="protein sequence ID" value="MVM34229.1"/>
    <property type="molecule type" value="Genomic_DNA"/>
</dbReference>
<evidence type="ECO:0008006" key="3">
    <source>
        <dbReference type="Google" id="ProtNLM"/>
    </source>
</evidence>
<comment type="caution">
    <text evidence="1">The sequence shown here is derived from an EMBL/GenBank/DDBJ whole genome shotgun (WGS) entry which is preliminary data.</text>
</comment>
<dbReference type="RefSeq" id="WP_157589057.1">
    <property type="nucleotide sequence ID" value="NZ_WPIN01000015.1"/>
</dbReference>
<organism evidence="1 2">
    <name type="scientific">Spirosoma arboris</name>
    <dbReference type="NCBI Taxonomy" id="2682092"/>
    <lineage>
        <taxon>Bacteria</taxon>
        <taxon>Pseudomonadati</taxon>
        <taxon>Bacteroidota</taxon>
        <taxon>Cytophagia</taxon>
        <taxon>Cytophagales</taxon>
        <taxon>Cytophagaceae</taxon>
        <taxon>Spirosoma</taxon>
    </lineage>
</organism>
<gene>
    <name evidence="1" type="ORF">GO755_29635</name>
</gene>
<evidence type="ECO:0000313" key="2">
    <source>
        <dbReference type="Proteomes" id="UP000436006"/>
    </source>
</evidence>
<sequence>MQVAPPKAKRVTVRKSALRGLLAFGEGNLFPQQLLDVTSDSVTARACLGARAQFIQGNGFKDVLTSKLIVHRSGLTLDKVLNNQANTISYFETIVLHIGYNGLGRIASIKPIPFEFIRLCEPDEMGIISEAAICPYLDGGYNQSKKNLFTKLPLFNPDPEVVQAQIIAAGGIEQYQGQILYEPFWAPGDGYYHNPSYLPAIRAIEAEGQLDLFNWNTIVNGFNVSGILSIVSDPAQMVPEYDPYLDPKSIEYQLSDNQGAENAARVMVHRFKNIADLQATRFDAISGVQLAERFKYTSEWAETMITRAMRTPNEIVGIRKQGGIAPTGQEVVVASNLMYQMVNPYQRRLQEIFEYLFSFWKDPIPNLDFHIENLNYFPNGLGTANGTTDSVAQSG</sequence>